<dbReference type="Proteomes" id="UP000828390">
    <property type="component" value="Unassembled WGS sequence"/>
</dbReference>
<dbReference type="GO" id="GO:0016020">
    <property type="term" value="C:membrane"/>
    <property type="evidence" value="ECO:0007669"/>
    <property type="project" value="UniProtKB-SubCell"/>
</dbReference>
<feature type="transmembrane region" description="Helical" evidence="6">
    <location>
        <begin position="147"/>
        <end position="175"/>
    </location>
</feature>
<evidence type="ECO:0000256" key="6">
    <source>
        <dbReference type="SAM" id="Phobius"/>
    </source>
</evidence>
<dbReference type="PANTHER" id="PTHR31395:SF23">
    <property type="entry name" value="GEO05642P1"/>
    <property type="match status" value="1"/>
</dbReference>
<feature type="compositionally biased region" description="Polar residues" evidence="5">
    <location>
        <begin position="221"/>
        <end position="230"/>
    </location>
</feature>
<gene>
    <name evidence="8" type="ORF">DPMN_004322</name>
</gene>
<evidence type="ECO:0000256" key="2">
    <source>
        <dbReference type="ARBA" id="ARBA00022692"/>
    </source>
</evidence>
<evidence type="ECO:0000256" key="5">
    <source>
        <dbReference type="SAM" id="MobiDB-lite"/>
    </source>
</evidence>
<evidence type="ECO:0000256" key="7">
    <source>
        <dbReference type="SAM" id="SignalP"/>
    </source>
</evidence>
<proteinExistence type="predicted"/>
<dbReference type="EMBL" id="JAIWYP010000001">
    <property type="protein sequence ID" value="KAH3880408.1"/>
    <property type="molecule type" value="Genomic_DNA"/>
</dbReference>
<evidence type="ECO:0000256" key="1">
    <source>
        <dbReference type="ARBA" id="ARBA00004370"/>
    </source>
</evidence>
<comment type="caution">
    <text evidence="8">The sequence shown here is derived from an EMBL/GenBank/DDBJ whole genome shotgun (WGS) entry which is preliminary data.</text>
</comment>
<evidence type="ECO:0000313" key="8">
    <source>
        <dbReference type="EMBL" id="KAH3880408.1"/>
    </source>
</evidence>
<evidence type="ECO:0000313" key="9">
    <source>
        <dbReference type="Proteomes" id="UP000828390"/>
    </source>
</evidence>
<reference evidence="8" key="1">
    <citation type="journal article" date="2019" name="bioRxiv">
        <title>The Genome of the Zebra Mussel, Dreissena polymorpha: A Resource for Invasive Species Research.</title>
        <authorList>
            <person name="McCartney M.A."/>
            <person name="Auch B."/>
            <person name="Kono T."/>
            <person name="Mallez S."/>
            <person name="Zhang Y."/>
            <person name="Obille A."/>
            <person name="Becker A."/>
            <person name="Abrahante J.E."/>
            <person name="Garbe J."/>
            <person name="Badalamenti J.P."/>
            <person name="Herman A."/>
            <person name="Mangelson H."/>
            <person name="Liachko I."/>
            <person name="Sullivan S."/>
            <person name="Sone E.D."/>
            <person name="Koren S."/>
            <person name="Silverstein K.A.T."/>
            <person name="Beckman K.B."/>
            <person name="Gohl D.M."/>
        </authorList>
    </citation>
    <scope>NUCLEOTIDE SEQUENCE</scope>
    <source>
        <strain evidence="8">Duluth1</strain>
        <tissue evidence="8">Whole animal</tissue>
    </source>
</reference>
<evidence type="ECO:0008006" key="10">
    <source>
        <dbReference type="Google" id="ProtNLM"/>
    </source>
</evidence>
<accession>A0A9D4RVK6</accession>
<protein>
    <recommendedName>
        <fullName evidence="10">CUB domain-containing protein</fullName>
    </recommendedName>
</protein>
<feature type="chain" id="PRO_5038649111" description="CUB domain-containing protein" evidence="7">
    <location>
        <begin position="16"/>
        <end position="251"/>
    </location>
</feature>
<feature type="compositionally biased region" description="Polar residues" evidence="5">
    <location>
        <begin position="196"/>
        <end position="206"/>
    </location>
</feature>
<dbReference type="PANTHER" id="PTHR31395">
    <property type="entry name" value="SHISA"/>
    <property type="match status" value="1"/>
</dbReference>
<keyword evidence="2 6" id="KW-0812">Transmembrane</keyword>
<evidence type="ECO:0000256" key="3">
    <source>
        <dbReference type="ARBA" id="ARBA00022989"/>
    </source>
</evidence>
<keyword evidence="9" id="KW-1185">Reference proteome</keyword>
<keyword evidence="4 6" id="KW-0472">Membrane</keyword>
<organism evidence="8 9">
    <name type="scientific">Dreissena polymorpha</name>
    <name type="common">Zebra mussel</name>
    <name type="synonym">Mytilus polymorpha</name>
    <dbReference type="NCBI Taxonomy" id="45954"/>
    <lineage>
        <taxon>Eukaryota</taxon>
        <taxon>Metazoa</taxon>
        <taxon>Spiralia</taxon>
        <taxon>Lophotrochozoa</taxon>
        <taxon>Mollusca</taxon>
        <taxon>Bivalvia</taxon>
        <taxon>Autobranchia</taxon>
        <taxon>Heteroconchia</taxon>
        <taxon>Euheterodonta</taxon>
        <taxon>Imparidentia</taxon>
        <taxon>Neoheterodontei</taxon>
        <taxon>Myida</taxon>
        <taxon>Dreissenoidea</taxon>
        <taxon>Dreissenidae</taxon>
        <taxon>Dreissena</taxon>
    </lineage>
</organism>
<feature type="region of interest" description="Disordered" evidence="5">
    <location>
        <begin position="196"/>
        <end position="251"/>
    </location>
</feature>
<dbReference type="InterPro" id="IPR026910">
    <property type="entry name" value="Shisa"/>
</dbReference>
<feature type="compositionally biased region" description="Pro residues" evidence="5">
    <location>
        <begin position="242"/>
        <end position="251"/>
    </location>
</feature>
<name>A0A9D4RVK6_DREPO</name>
<evidence type="ECO:0000256" key="4">
    <source>
        <dbReference type="ARBA" id="ARBA00023136"/>
    </source>
</evidence>
<keyword evidence="7" id="KW-0732">Signal</keyword>
<reference evidence="8" key="2">
    <citation type="submission" date="2020-11" db="EMBL/GenBank/DDBJ databases">
        <authorList>
            <person name="McCartney M.A."/>
            <person name="Auch B."/>
            <person name="Kono T."/>
            <person name="Mallez S."/>
            <person name="Becker A."/>
            <person name="Gohl D.M."/>
            <person name="Silverstein K.A.T."/>
            <person name="Koren S."/>
            <person name="Bechman K.B."/>
            <person name="Herman A."/>
            <person name="Abrahante J.E."/>
            <person name="Garbe J."/>
        </authorList>
    </citation>
    <scope>NUCLEOTIDE SEQUENCE</scope>
    <source>
        <strain evidence="8">Duluth1</strain>
        <tissue evidence="8">Whole animal</tissue>
    </source>
</reference>
<dbReference type="AlphaFoldDB" id="A0A9D4RVK6"/>
<feature type="signal peptide" evidence="7">
    <location>
        <begin position="1"/>
        <end position="15"/>
    </location>
</feature>
<comment type="subcellular location">
    <subcellularLocation>
        <location evidence="1">Membrane</location>
    </subcellularLocation>
</comment>
<keyword evidence="3 6" id="KW-1133">Transmembrane helix</keyword>
<sequence length="251" mass="28256">MKSVLVFLILRVVAAVDHSVVIDSNSCGTEFFINEEDEITLEYDGRTLSEDCWIDFSTENLETREMCFKPEKFLIYRDSGLIVEYHKDLITPQSDEEFDYYRQDTSEWCDSASKVFMVLRAGDQPSKYNADIKIKARVHDNGDNLEYIGYTIIGFLIGVVVLVIAACVIALICCYRKQKNRGQVFKQQCDTTTVSTYPSAQQSPQAGYQPKGGKKAGYQPHTGSPSSFQAEYQPPDKADSLAPPPPYSAYT</sequence>